<dbReference type="Proteomes" id="UP000177876">
    <property type="component" value="Unassembled WGS sequence"/>
</dbReference>
<reference evidence="4 5" key="1">
    <citation type="journal article" date="2016" name="Nat. Commun.">
        <title>Thousands of microbial genomes shed light on interconnected biogeochemical processes in an aquifer system.</title>
        <authorList>
            <person name="Anantharaman K."/>
            <person name="Brown C.T."/>
            <person name="Hug L.A."/>
            <person name="Sharon I."/>
            <person name="Castelle C.J."/>
            <person name="Probst A.J."/>
            <person name="Thomas B.C."/>
            <person name="Singh A."/>
            <person name="Wilkins M.J."/>
            <person name="Karaoz U."/>
            <person name="Brodie E.L."/>
            <person name="Williams K.H."/>
            <person name="Hubbard S.S."/>
            <person name="Banfield J.F."/>
        </authorList>
    </citation>
    <scope>NUCLEOTIDE SEQUENCE [LARGE SCALE GENOMIC DNA]</scope>
</reference>
<dbReference type="GO" id="GO:0000160">
    <property type="term" value="P:phosphorelay signal transduction system"/>
    <property type="evidence" value="ECO:0007669"/>
    <property type="project" value="InterPro"/>
</dbReference>
<dbReference type="Gene3D" id="3.40.50.2300">
    <property type="match status" value="1"/>
</dbReference>
<evidence type="ECO:0000256" key="2">
    <source>
        <dbReference type="PROSITE-ProRule" id="PRU00169"/>
    </source>
</evidence>
<sequence length="123" mass="13820">MDKKKVLVIDDEPAMHRLLKVILEDEGFQIVGAEEHDKAQQSIIGGRPDLIILDIMMPEVNGFDILKMLKEDEDTRQIPVLVLTVRNLKADIDKAMSLGANHYMTKPFEPAELIAAVKELVSN</sequence>
<dbReference type="InterPro" id="IPR011006">
    <property type="entry name" value="CheY-like_superfamily"/>
</dbReference>
<accession>A0A1F2WQ81</accession>
<feature type="domain" description="Response regulatory" evidence="3">
    <location>
        <begin position="5"/>
        <end position="121"/>
    </location>
</feature>
<dbReference type="PANTHER" id="PTHR44591">
    <property type="entry name" value="STRESS RESPONSE REGULATOR PROTEIN 1"/>
    <property type="match status" value="1"/>
</dbReference>
<gene>
    <name evidence="4" type="ORF">A2Y75_00715</name>
</gene>
<dbReference type="SMART" id="SM00448">
    <property type="entry name" value="REC"/>
    <property type="match status" value="1"/>
</dbReference>
<proteinExistence type="predicted"/>
<dbReference type="EMBL" id="MELK01000019">
    <property type="protein sequence ID" value="OFW59038.1"/>
    <property type="molecule type" value="Genomic_DNA"/>
</dbReference>
<dbReference type="Pfam" id="PF00072">
    <property type="entry name" value="Response_reg"/>
    <property type="match status" value="1"/>
</dbReference>
<evidence type="ECO:0000259" key="3">
    <source>
        <dbReference type="PROSITE" id="PS50110"/>
    </source>
</evidence>
<comment type="caution">
    <text evidence="4">The sequence shown here is derived from an EMBL/GenBank/DDBJ whole genome shotgun (WGS) entry which is preliminary data.</text>
</comment>
<keyword evidence="1 2" id="KW-0597">Phosphoprotein</keyword>
<evidence type="ECO:0000313" key="4">
    <source>
        <dbReference type="EMBL" id="OFW59038.1"/>
    </source>
</evidence>
<organism evidence="4 5">
    <name type="scientific">Candidatus Solincola sediminis</name>
    <dbReference type="NCBI Taxonomy" id="1797199"/>
    <lineage>
        <taxon>Bacteria</taxon>
        <taxon>Bacillati</taxon>
        <taxon>Actinomycetota</taxon>
        <taxon>Candidatus Geothermincolia</taxon>
        <taxon>Candidatus Geothermincolales</taxon>
        <taxon>Candidatus Geothermincolaceae</taxon>
        <taxon>Candidatus Solincola</taxon>
    </lineage>
</organism>
<dbReference type="InterPro" id="IPR001789">
    <property type="entry name" value="Sig_transdc_resp-reg_receiver"/>
</dbReference>
<dbReference type="SUPFAM" id="SSF52172">
    <property type="entry name" value="CheY-like"/>
    <property type="match status" value="1"/>
</dbReference>
<evidence type="ECO:0000256" key="1">
    <source>
        <dbReference type="ARBA" id="ARBA00022553"/>
    </source>
</evidence>
<dbReference type="STRING" id="1797197.A2Y75_00715"/>
<dbReference type="AlphaFoldDB" id="A0A1F2WQ81"/>
<name>A0A1F2WQ81_9ACTN</name>
<protein>
    <recommendedName>
        <fullName evidence="3">Response regulatory domain-containing protein</fullName>
    </recommendedName>
</protein>
<dbReference type="PROSITE" id="PS50110">
    <property type="entry name" value="RESPONSE_REGULATORY"/>
    <property type="match status" value="1"/>
</dbReference>
<evidence type="ECO:0000313" key="5">
    <source>
        <dbReference type="Proteomes" id="UP000177876"/>
    </source>
</evidence>
<dbReference type="PANTHER" id="PTHR44591:SF3">
    <property type="entry name" value="RESPONSE REGULATORY DOMAIN-CONTAINING PROTEIN"/>
    <property type="match status" value="1"/>
</dbReference>
<feature type="modified residue" description="4-aspartylphosphate" evidence="2">
    <location>
        <position position="54"/>
    </location>
</feature>
<dbReference type="InterPro" id="IPR050595">
    <property type="entry name" value="Bact_response_regulator"/>
</dbReference>